<dbReference type="GO" id="GO:0016829">
    <property type="term" value="F:lyase activity"/>
    <property type="evidence" value="ECO:0007669"/>
    <property type="project" value="UniProtKB-KW"/>
</dbReference>
<dbReference type="GeneID" id="61305157"/>
<name>A0A1A5X0R6_9BURK</name>
<dbReference type="InterPro" id="IPR052172">
    <property type="entry name" value="UxaA_altronate/galactarate_dh"/>
</dbReference>
<evidence type="ECO:0000256" key="2">
    <source>
        <dbReference type="ARBA" id="ARBA00023239"/>
    </source>
</evidence>
<dbReference type="InterPro" id="IPR048332">
    <property type="entry name" value="GD_AH_C"/>
</dbReference>
<dbReference type="PANTHER" id="PTHR30536">
    <property type="entry name" value="ALTRONATE/GALACTARATE DEHYDRATASE"/>
    <property type="match status" value="1"/>
</dbReference>
<comment type="similarity">
    <text evidence="1">Belongs to the UxaA family.</text>
</comment>
<keyword evidence="5" id="KW-0378">Hydrolase</keyword>
<organism evidence="5 6">
    <name type="scientific">Paraburkholderia tropica</name>
    <dbReference type="NCBI Taxonomy" id="92647"/>
    <lineage>
        <taxon>Bacteria</taxon>
        <taxon>Pseudomonadati</taxon>
        <taxon>Pseudomonadota</taxon>
        <taxon>Betaproteobacteria</taxon>
        <taxon>Burkholderiales</taxon>
        <taxon>Burkholderiaceae</taxon>
        <taxon>Paraburkholderia</taxon>
    </lineage>
</organism>
<dbReference type="RefSeq" id="WP_065065683.1">
    <property type="nucleotide sequence ID" value="NZ_CADFGN010000005.1"/>
</dbReference>
<keyword evidence="2" id="KW-0456">Lyase</keyword>
<sequence length="448" mass="47602">MTSFNAEAARADAPMLEGWPRSDGRKGIRNVVAVAYLVECAHHVAREIVAQFREPLYDDAHAFDDADVSRASKASHESNESPVHLIGFPGCYPNSYAEKMMTRLTTHPNVGAVLFVSLGCESMNKHYLVEQVRASGRPVEVLTIQEKGGTRSTIQYGVDWVRGARAELAQQTKVPMRLDELVVGTICGGSDGTSGITANPAVGRAFDHLIEAGSACIFEETGELVGCEYHMKSRAARPELGDAIVECVAKAARYYSILGHGSFAVGNADGGLTTQEEKSLGAYAKSGASPIVGIVKPGDVPPTGGLYLLDVVPDGEPRFGFPNISDNAEIAELIACGAHVILFTTGRGSVVGSALSPVIKVCANPLTYRNLAGDMDIDAGRILEGRATLDEVGREVFDVTLAVAQGARSKSESLGHQEFILTYKTFEPVGPACLPANARVPVHVAVEH</sequence>
<feature type="domain" description="D-galactarate/Altronate dehydratase C-terminal" evidence="4">
    <location>
        <begin position="179"/>
        <end position="424"/>
    </location>
</feature>
<reference evidence="5 6" key="1">
    <citation type="submission" date="2016-10" db="EMBL/GenBank/DDBJ databases">
        <authorList>
            <person name="Varghese N."/>
            <person name="Submissions S."/>
        </authorList>
    </citation>
    <scope>NUCLEOTIDE SEQUENCE [LARGE SCALE GENOMIC DNA]</scope>
    <source>
        <strain evidence="5 6">LMG 22274</strain>
    </source>
</reference>
<evidence type="ECO:0000313" key="6">
    <source>
        <dbReference type="Proteomes" id="UP000183529"/>
    </source>
</evidence>
<comment type="caution">
    <text evidence="5">The sequence shown here is derived from an EMBL/GenBank/DDBJ whole genome shotgun (WGS) entry which is preliminary data.</text>
</comment>
<dbReference type="GO" id="GO:0019698">
    <property type="term" value="P:D-galacturonate catabolic process"/>
    <property type="evidence" value="ECO:0007669"/>
    <property type="project" value="TreeGrafter"/>
</dbReference>
<dbReference type="OrthoDB" id="9804574at2"/>
<dbReference type="AlphaFoldDB" id="A0A1A5X0R6"/>
<proteinExistence type="inferred from homology"/>
<dbReference type="InterPro" id="IPR007392">
    <property type="entry name" value="GD_AH_second"/>
</dbReference>
<feature type="domain" description="D-galactarate/Altronate dehydratase second" evidence="3">
    <location>
        <begin position="18"/>
        <end position="166"/>
    </location>
</feature>
<gene>
    <name evidence="5" type="ORF">SAMN05216550_10168</name>
</gene>
<evidence type="ECO:0000259" key="3">
    <source>
        <dbReference type="Pfam" id="PF04295"/>
    </source>
</evidence>
<dbReference type="PANTHER" id="PTHR30536:SF5">
    <property type="entry name" value="ALTRONATE DEHYDRATASE"/>
    <property type="match status" value="1"/>
</dbReference>
<dbReference type="Proteomes" id="UP000183529">
    <property type="component" value="Unassembled WGS sequence"/>
</dbReference>
<evidence type="ECO:0000256" key="1">
    <source>
        <dbReference type="ARBA" id="ARBA00010986"/>
    </source>
</evidence>
<accession>A0A1A5X0R6</accession>
<protein>
    <submittedName>
        <fullName evidence="5">Altronate hydrolase</fullName>
    </submittedName>
</protein>
<evidence type="ECO:0000259" key="4">
    <source>
        <dbReference type="Pfam" id="PF20629"/>
    </source>
</evidence>
<dbReference type="Pfam" id="PF20629">
    <property type="entry name" value="GD_AH_C"/>
    <property type="match status" value="1"/>
</dbReference>
<dbReference type="EMBL" id="FNZM01000001">
    <property type="protein sequence ID" value="SEI81523.1"/>
    <property type="molecule type" value="Genomic_DNA"/>
</dbReference>
<dbReference type="Pfam" id="PF04295">
    <property type="entry name" value="GD_AH_second"/>
    <property type="match status" value="1"/>
</dbReference>
<evidence type="ECO:0000313" key="5">
    <source>
        <dbReference type="EMBL" id="SEI81523.1"/>
    </source>
</evidence>
<dbReference type="GO" id="GO:0016787">
    <property type="term" value="F:hydrolase activity"/>
    <property type="evidence" value="ECO:0007669"/>
    <property type="project" value="UniProtKB-KW"/>
</dbReference>